<name>A0A401RRF6_CHIPU</name>
<evidence type="ECO:0000313" key="2">
    <source>
        <dbReference type="EMBL" id="GCC20721.1"/>
    </source>
</evidence>
<feature type="region of interest" description="Disordered" evidence="1">
    <location>
        <begin position="1"/>
        <end position="27"/>
    </location>
</feature>
<evidence type="ECO:0000256" key="1">
    <source>
        <dbReference type="SAM" id="MobiDB-lite"/>
    </source>
</evidence>
<accession>A0A401RRF6</accession>
<comment type="caution">
    <text evidence="2">The sequence shown here is derived from an EMBL/GenBank/DDBJ whole genome shotgun (WGS) entry which is preliminary data.</text>
</comment>
<dbReference type="EMBL" id="BEZZ01001912">
    <property type="protein sequence ID" value="GCC20721.1"/>
    <property type="molecule type" value="Genomic_DNA"/>
</dbReference>
<protein>
    <submittedName>
        <fullName evidence="2">Uncharacterized protein</fullName>
    </submittedName>
</protein>
<proteinExistence type="predicted"/>
<organism evidence="2 3">
    <name type="scientific">Chiloscyllium punctatum</name>
    <name type="common">Brownbanded bambooshark</name>
    <name type="synonym">Hemiscyllium punctatum</name>
    <dbReference type="NCBI Taxonomy" id="137246"/>
    <lineage>
        <taxon>Eukaryota</taxon>
        <taxon>Metazoa</taxon>
        <taxon>Chordata</taxon>
        <taxon>Craniata</taxon>
        <taxon>Vertebrata</taxon>
        <taxon>Chondrichthyes</taxon>
        <taxon>Elasmobranchii</taxon>
        <taxon>Galeomorphii</taxon>
        <taxon>Galeoidea</taxon>
        <taxon>Orectolobiformes</taxon>
        <taxon>Hemiscylliidae</taxon>
        <taxon>Chiloscyllium</taxon>
    </lineage>
</organism>
<dbReference type="Proteomes" id="UP000287033">
    <property type="component" value="Unassembled WGS sequence"/>
</dbReference>
<keyword evidence="3" id="KW-1185">Reference proteome</keyword>
<reference evidence="2 3" key="1">
    <citation type="journal article" date="2018" name="Nat. Ecol. Evol.">
        <title>Shark genomes provide insights into elasmobranch evolution and the origin of vertebrates.</title>
        <authorList>
            <person name="Hara Y"/>
            <person name="Yamaguchi K"/>
            <person name="Onimaru K"/>
            <person name="Kadota M"/>
            <person name="Koyanagi M"/>
            <person name="Keeley SD"/>
            <person name="Tatsumi K"/>
            <person name="Tanaka K"/>
            <person name="Motone F"/>
            <person name="Kageyama Y"/>
            <person name="Nozu R"/>
            <person name="Adachi N"/>
            <person name="Nishimura O"/>
            <person name="Nakagawa R"/>
            <person name="Tanegashima C"/>
            <person name="Kiyatake I"/>
            <person name="Matsumoto R"/>
            <person name="Murakumo K"/>
            <person name="Nishida K"/>
            <person name="Terakita A"/>
            <person name="Kuratani S"/>
            <person name="Sato K"/>
            <person name="Hyodo S Kuraku.S."/>
        </authorList>
    </citation>
    <scope>NUCLEOTIDE SEQUENCE [LARGE SCALE GENOMIC DNA]</scope>
</reference>
<gene>
    <name evidence="2" type="ORF">chiPu_0019288</name>
</gene>
<evidence type="ECO:0000313" key="3">
    <source>
        <dbReference type="Proteomes" id="UP000287033"/>
    </source>
</evidence>
<sequence length="75" mass="8546">MNASRRHPQPVMRWEVTPPPSFSPPGSVCPLQSTAARPYPLTANSWSRNIYRPPNETGEEKTPFRHFRLTVITSL</sequence>
<dbReference type="AlphaFoldDB" id="A0A401RRF6"/>